<evidence type="ECO:0000313" key="2">
    <source>
        <dbReference type="Proteomes" id="UP000805193"/>
    </source>
</evidence>
<dbReference type="Proteomes" id="UP000805193">
    <property type="component" value="Unassembled WGS sequence"/>
</dbReference>
<evidence type="ECO:0000313" key="1">
    <source>
        <dbReference type="EMBL" id="KAG0432793.1"/>
    </source>
</evidence>
<sequence length="793" mass="86209">MQSGKSAYKCAKCTRRHRTSSNDKHDTEDDEVEHGPQFRASSESGASGSAPWEPSNFARLLLNMSAKLDVLTVEVKCLKAENTFLRSEIGVLNKRVLERLPLAAHPQASFAAAVLSPGPTAGWPPLSSGAVHRTTLDVSAAPGPINSSTRGVVPAVSAKGHGSRHDDRQAAAATDDDGFIPVIRKRRSPTSTGTAKSEKVRAVPRQPLIKALFVSRFIAVTQPIKYSKHKNSNRVALTIVIVWVVSAAIGSPIMLGLNTSPQRVPHLCIFYNSDFILYSSLSSFYIPCIVMVFLYYKIFKVIHDRARKAVAKKEARLRGLVVENNAAQAQDVAHLTQGGDKNGNKSLQVSTMADADPVTANTGSGSQPDEDEFDDLPTEAGGDKSPDCDEDVIFLERSSKSTASEPSHVVHNGNHDSGYAPSNVEETQFSKKAHNDKPGAALPATPKRFFKKHKRAELQEAESDRDHGKEEKALRASSGDFPDDEGDAKTETTPGKSSQLMESSAEMPEKAVQQSQDLDRSDRHPCGFGIKPTVLSQESKRLTRREVIGISFNEIKHTCLVQLRSPDSRSFTESRCQENIDECASGSESSSMLEYGSPQAGHPRGPATGGGCASKGPTGDTMEPGRDKADSTEVHLRTTSCSRQGESEIKNSDAVRSKRLRLKRKRQRRVSVVRFGSDASCKTCPGKRDERHFRKRKRSSRLGGGKLQDPHLNEPRTHRSSSSKEPGGGNNEPGTTQRGSRQSHSSSPMVQPGITSDLETKGDLRDCNFVPALKSKEKNLNSPNEAKKRQGVG</sequence>
<organism evidence="1 2">
    <name type="scientific">Ixodes persulcatus</name>
    <name type="common">Taiga tick</name>
    <dbReference type="NCBI Taxonomy" id="34615"/>
    <lineage>
        <taxon>Eukaryota</taxon>
        <taxon>Metazoa</taxon>
        <taxon>Ecdysozoa</taxon>
        <taxon>Arthropoda</taxon>
        <taxon>Chelicerata</taxon>
        <taxon>Arachnida</taxon>
        <taxon>Acari</taxon>
        <taxon>Parasitiformes</taxon>
        <taxon>Ixodida</taxon>
        <taxon>Ixodoidea</taxon>
        <taxon>Ixodidae</taxon>
        <taxon>Ixodinae</taxon>
        <taxon>Ixodes</taxon>
    </lineage>
</organism>
<accession>A0AC60QFB9</accession>
<comment type="caution">
    <text evidence="1">The sequence shown here is derived from an EMBL/GenBank/DDBJ whole genome shotgun (WGS) entry which is preliminary data.</text>
</comment>
<keyword evidence="2" id="KW-1185">Reference proteome</keyword>
<reference evidence="1 2" key="1">
    <citation type="journal article" date="2020" name="Cell">
        <title>Large-Scale Comparative Analyses of Tick Genomes Elucidate Their Genetic Diversity and Vector Capacities.</title>
        <authorList>
            <consortium name="Tick Genome and Microbiome Consortium (TIGMIC)"/>
            <person name="Jia N."/>
            <person name="Wang J."/>
            <person name="Shi W."/>
            <person name="Du L."/>
            <person name="Sun Y."/>
            <person name="Zhan W."/>
            <person name="Jiang J.F."/>
            <person name="Wang Q."/>
            <person name="Zhang B."/>
            <person name="Ji P."/>
            <person name="Bell-Sakyi L."/>
            <person name="Cui X.M."/>
            <person name="Yuan T.T."/>
            <person name="Jiang B.G."/>
            <person name="Yang W.F."/>
            <person name="Lam T.T."/>
            <person name="Chang Q.C."/>
            <person name="Ding S.J."/>
            <person name="Wang X.J."/>
            <person name="Zhu J.G."/>
            <person name="Ruan X.D."/>
            <person name="Zhao L."/>
            <person name="Wei J.T."/>
            <person name="Ye R.Z."/>
            <person name="Que T.C."/>
            <person name="Du C.H."/>
            <person name="Zhou Y.H."/>
            <person name="Cheng J.X."/>
            <person name="Dai P.F."/>
            <person name="Guo W.B."/>
            <person name="Han X.H."/>
            <person name="Huang E.J."/>
            <person name="Li L.F."/>
            <person name="Wei W."/>
            <person name="Gao Y.C."/>
            <person name="Liu J.Z."/>
            <person name="Shao H.Z."/>
            <person name="Wang X."/>
            <person name="Wang C.C."/>
            <person name="Yang T.C."/>
            <person name="Huo Q.B."/>
            <person name="Li W."/>
            <person name="Chen H.Y."/>
            <person name="Chen S.E."/>
            <person name="Zhou L.G."/>
            <person name="Ni X.B."/>
            <person name="Tian J.H."/>
            <person name="Sheng Y."/>
            <person name="Liu T."/>
            <person name="Pan Y.S."/>
            <person name="Xia L.Y."/>
            <person name="Li J."/>
            <person name="Zhao F."/>
            <person name="Cao W.C."/>
        </authorList>
    </citation>
    <scope>NUCLEOTIDE SEQUENCE [LARGE SCALE GENOMIC DNA]</scope>
    <source>
        <strain evidence="1">Iper-2018</strain>
    </source>
</reference>
<proteinExistence type="predicted"/>
<gene>
    <name evidence="1" type="ORF">HPB47_020510</name>
</gene>
<name>A0AC60QFB9_IXOPE</name>
<protein>
    <submittedName>
        <fullName evidence="1">Uncharacterized protein</fullName>
    </submittedName>
</protein>
<dbReference type="EMBL" id="JABSTQ010009116">
    <property type="protein sequence ID" value="KAG0432793.1"/>
    <property type="molecule type" value="Genomic_DNA"/>
</dbReference>